<accession>A0ACC1HQU2</accession>
<organism evidence="1 2">
    <name type="scientific">Spiromyces aspiralis</name>
    <dbReference type="NCBI Taxonomy" id="68401"/>
    <lineage>
        <taxon>Eukaryota</taxon>
        <taxon>Fungi</taxon>
        <taxon>Fungi incertae sedis</taxon>
        <taxon>Zoopagomycota</taxon>
        <taxon>Kickxellomycotina</taxon>
        <taxon>Kickxellomycetes</taxon>
        <taxon>Kickxellales</taxon>
        <taxon>Kickxellaceae</taxon>
        <taxon>Spiromyces</taxon>
    </lineage>
</organism>
<reference evidence="1" key="1">
    <citation type="submission" date="2022-06" db="EMBL/GenBank/DDBJ databases">
        <title>Phylogenomic reconstructions and comparative analyses of Kickxellomycotina fungi.</title>
        <authorList>
            <person name="Reynolds N.K."/>
            <person name="Stajich J.E."/>
            <person name="Barry K."/>
            <person name="Grigoriev I.V."/>
            <person name="Crous P."/>
            <person name="Smith M.E."/>
        </authorList>
    </citation>
    <scope>NUCLEOTIDE SEQUENCE</scope>
    <source>
        <strain evidence="1">RSA 2271</strain>
    </source>
</reference>
<sequence length="76" mass="8435">MVAGAATSTATNPIWILKTRFMTQTTFTQHQYSGLADAVCQIWRTEGIKGFYKGLGISLVGVSHVVVQFPLYERLK</sequence>
<evidence type="ECO:0000313" key="2">
    <source>
        <dbReference type="Proteomes" id="UP001145114"/>
    </source>
</evidence>
<name>A0ACC1HQU2_9FUNG</name>
<dbReference type="Proteomes" id="UP001145114">
    <property type="component" value="Unassembled WGS sequence"/>
</dbReference>
<feature type="non-terminal residue" evidence="1">
    <location>
        <position position="76"/>
    </location>
</feature>
<keyword evidence="2" id="KW-1185">Reference proteome</keyword>
<proteinExistence type="predicted"/>
<comment type="caution">
    <text evidence="1">The sequence shown here is derived from an EMBL/GenBank/DDBJ whole genome shotgun (WGS) entry which is preliminary data.</text>
</comment>
<dbReference type="EMBL" id="JAMZIH010002381">
    <property type="protein sequence ID" value="KAJ1677483.1"/>
    <property type="molecule type" value="Genomic_DNA"/>
</dbReference>
<gene>
    <name evidence="1" type="ORF">EV182_006080</name>
</gene>
<protein>
    <submittedName>
        <fullName evidence="1">Uncharacterized protein</fullName>
    </submittedName>
</protein>
<evidence type="ECO:0000313" key="1">
    <source>
        <dbReference type="EMBL" id="KAJ1677483.1"/>
    </source>
</evidence>